<evidence type="ECO:0000313" key="3">
    <source>
        <dbReference type="EMBL" id="PON71399.1"/>
    </source>
</evidence>
<dbReference type="InterPro" id="IPR000719">
    <property type="entry name" value="Prot_kinase_dom"/>
</dbReference>
<dbReference type="STRING" id="63057.A0A2P5DDP7"/>
<comment type="caution">
    <text evidence="3">The sequence shown here is derived from an EMBL/GenBank/DDBJ whole genome shotgun (WGS) entry which is preliminary data.</text>
</comment>
<dbReference type="GO" id="GO:0005524">
    <property type="term" value="F:ATP binding"/>
    <property type="evidence" value="ECO:0007669"/>
    <property type="project" value="InterPro"/>
</dbReference>
<dbReference type="InterPro" id="IPR011009">
    <property type="entry name" value="Kinase-like_dom_sf"/>
</dbReference>
<keyword evidence="3" id="KW-0418">Kinase</keyword>
<reference evidence="4" key="1">
    <citation type="submission" date="2016-06" db="EMBL/GenBank/DDBJ databases">
        <title>Parallel loss of symbiosis genes in relatives of nitrogen-fixing non-legume Parasponia.</title>
        <authorList>
            <person name="Van Velzen R."/>
            <person name="Holmer R."/>
            <person name="Bu F."/>
            <person name="Rutten L."/>
            <person name="Van Zeijl A."/>
            <person name="Liu W."/>
            <person name="Santuari L."/>
            <person name="Cao Q."/>
            <person name="Sharma T."/>
            <person name="Shen D."/>
            <person name="Roswanjaya Y."/>
            <person name="Wardhani T."/>
            <person name="Kalhor M.S."/>
            <person name="Jansen J."/>
            <person name="Van den Hoogen J."/>
            <person name="Gungor B."/>
            <person name="Hartog M."/>
            <person name="Hontelez J."/>
            <person name="Verver J."/>
            <person name="Yang W.-C."/>
            <person name="Schijlen E."/>
            <person name="Repin R."/>
            <person name="Schilthuizen M."/>
            <person name="Schranz E."/>
            <person name="Heidstra R."/>
            <person name="Miyata K."/>
            <person name="Fedorova E."/>
            <person name="Kohlen W."/>
            <person name="Bisseling T."/>
            <person name="Smit S."/>
            <person name="Geurts R."/>
        </authorList>
    </citation>
    <scope>NUCLEOTIDE SEQUENCE [LARGE SCALE GENOMIC DNA]</scope>
    <source>
        <strain evidence="4">cv. RG33-2</strain>
    </source>
</reference>
<evidence type="ECO:0000313" key="4">
    <source>
        <dbReference type="Proteomes" id="UP000237000"/>
    </source>
</evidence>
<name>A0A2P5DDP7_TREOI</name>
<dbReference type="PROSITE" id="PS50011">
    <property type="entry name" value="PROTEIN_KINASE_DOM"/>
    <property type="match status" value="1"/>
</dbReference>
<dbReference type="InterPro" id="IPR051343">
    <property type="entry name" value="G-type_lectin_kinases/EP1-like"/>
</dbReference>
<keyword evidence="1" id="KW-0732">Signal</keyword>
<dbReference type="EMBL" id="JXTC01000277">
    <property type="protein sequence ID" value="PON71399.1"/>
    <property type="molecule type" value="Genomic_DNA"/>
</dbReference>
<evidence type="ECO:0000256" key="1">
    <source>
        <dbReference type="ARBA" id="ARBA00022729"/>
    </source>
</evidence>
<dbReference type="PANTHER" id="PTHR47976">
    <property type="entry name" value="G-TYPE LECTIN S-RECEPTOR-LIKE SERINE/THREONINE-PROTEIN KINASE SD2-5"/>
    <property type="match status" value="1"/>
</dbReference>
<gene>
    <name evidence="3" type="ORF">TorRG33x02_254660</name>
</gene>
<dbReference type="Gene3D" id="1.10.510.10">
    <property type="entry name" value="Transferase(Phosphotransferase) domain 1"/>
    <property type="match status" value="1"/>
</dbReference>
<organism evidence="3 4">
    <name type="scientific">Trema orientale</name>
    <name type="common">Charcoal tree</name>
    <name type="synonym">Celtis orientalis</name>
    <dbReference type="NCBI Taxonomy" id="63057"/>
    <lineage>
        <taxon>Eukaryota</taxon>
        <taxon>Viridiplantae</taxon>
        <taxon>Streptophyta</taxon>
        <taxon>Embryophyta</taxon>
        <taxon>Tracheophyta</taxon>
        <taxon>Spermatophyta</taxon>
        <taxon>Magnoliopsida</taxon>
        <taxon>eudicotyledons</taxon>
        <taxon>Gunneridae</taxon>
        <taxon>Pentapetalae</taxon>
        <taxon>rosids</taxon>
        <taxon>fabids</taxon>
        <taxon>Rosales</taxon>
        <taxon>Cannabaceae</taxon>
        <taxon>Trema</taxon>
    </lineage>
</organism>
<protein>
    <submittedName>
        <fullName evidence="3">Tyrosine-protein kinase</fullName>
    </submittedName>
</protein>
<evidence type="ECO:0000259" key="2">
    <source>
        <dbReference type="PROSITE" id="PS50011"/>
    </source>
</evidence>
<keyword evidence="3" id="KW-0808">Transferase</keyword>
<dbReference type="OrthoDB" id="4062651at2759"/>
<accession>A0A2P5DDP7</accession>
<dbReference type="SUPFAM" id="SSF56112">
    <property type="entry name" value="Protein kinase-like (PK-like)"/>
    <property type="match status" value="1"/>
</dbReference>
<dbReference type="Proteomes" id="UP000237000">
    <property type="component" value="Unassembled WGS sequence"/>
</dbReference>
<sequence length="119" mass="13927">MLVYEYMSKGSLDKWLFYQNLYVAFDWNTRKKIVIDVAKGLTYLHAAAGKKASENQLRVMVDCRREDMQNHMDEAIDMVRLGMWCSDGDYNRRPSISTVVKILEGWMPLELINNRTDLS</sequence>
<keyword evidence="4" id="KW-1185">Reference proteome</keyword>
<dbReference type="PANTHER" id="PTHR47976:SF30">
    <property type="entry name" value="RECEPTOR-LIKE SERINE_THREONINE-PROTEIN KINASE"/>
    <property type="match status" value="1"/>
</dbReference>
<dbReference type="InParanoid" id="A0A2P5DDP7"/>
<dbReference type="GO" id="GO:0004672">
    <property type="term" value="F:protein kinase activity"/>
    <property type="evidence" value="ECO:0007669"/>
    <property type="project" value="InterPro"/>
</dbReference>
<dbReference type="AlphaFoldDB" id="A0A2P5DDP7"/>
<feature type="domain" description="Protein kinase" evidence="2">
    <location>
        <begin position="1"/>
        <end position="119"/>
    </location>
</feature>
<proteinExistence type="predicted"/>